<dbReference type="InterPro" id="IPR057402">
    <property type="entry name" value="AIM3_BBC1_C"/>
</dbReference>
<feature type="region of interest" description="Disordered" evidence="1">
    <location>
        <begin position="102"/>
        <end position="125"/>
    </location>
</feature>
<name>A0AAV0BR87_PHAPC</name>
<feature type="domain" description="BBC1/AIM3 cysteine proteinase-fold" evidence="2">
    <location>
        <begin position="238"/>
        <end position="433"/>
    </location>
</feature>
<gene>
    <name evidence="3" type="ORF">PPACK8108_LOCUS25077</name>
</gene>
<protein>
    <submittedName>
        <fullName evidence="3">Expressed protein</fullName>
    </submittedName>
</protein>
<dbReference type="Proteomes" id="UP001153365">
    <property type="component" value="Unassembled WGS sequence"/>
</dbReference>
<reference evidence="3" key="1">
    <citation type="submission" date="2022-06" db="EMBL/GenBank/DDBJ databases">
        <authorList>
            <consortium name="SYNGENTA / RWTH Aachen University"/>
        </authorList>
    </citation>
    <scope>NUCLEOTIDE SEQUENCE</scope>
</reference>
<dbReference type="AlphaFoldDB" id="A0AAV0BR87"/>
<organism evidence="3 4">
    <name type="scientific">Phakopsora pachyrhizi</name>
    <name type="common">Asian soybean rust disease fungus</name>
    <dbReference type="NCBI Taxonomy" id="170000"/>
    <lineage>
        <taxon>Eukaryota</taxon>
        <taxon>Fungi</taxon>
        <taxon>Dikarya</taxon>
        <taxon>Basidiomycota</taxon>
        <taxon>Pucciniomycotina</taxon>
        <taxon>Pucciniomycetes</taxon>
        <taxon>Pucciniales</taxon>
        <taxon>Phakopsoraceae</taxon>
        <taxon>Phakopsora</taxon>
    </lineage>
</organism>
<dbReference type="EMBL" id="CALTRL010006156">
    <property type="protein sequence ID" value="CAH7689896.1"/>
    <property type="molecule type" value="Genomic_DNA"/>
</dbReference>
<sequence length="456" mass="52085">MSNFQKSTKLKNSPTKTLKLYEKDHETVSSFLETIGLDKKMIFSLLDEYYASKRNISIDSPDGILSSPISTSYNQCAYNDNETLNTLHQINNNDNCVDVHEKEADDQEFSNEDEEDDDESENNERCDVDYDDFYSAHESLEANGYGPENTKARLVAIYINRAKDWDPYRDIWYDSEDPVPTPVQGSKCIDRTTSWDQSKDLRTVKCYILFSDYSQLWSKVEFDVKNPFPPKSSKAWYRPAGRNLSRETLIESSVIYGSQVVEFAKIAESEQRIVGQGDSWDLANEALRSFKIHSCFLAEQQEEFYPVTSIARRHGILLYHGFARGMKDGDGVWYEVEDLGNVRAGDIIEWRSATCDTINPTYTCNLGNPYHAAIIIDSTKKDNICHTPDSFPPHELGDLTVIEQSLGELPARRNYKLSSLFKGDVWIYRATSLKDLLGGCYGSVERLPPCEPYFTK</sequence>
<keyword evidence="4" id="KW-1185">Reference proteome</keyword>
<evidence type="ECO:0000259" key="2">
    <source>
        <dbReference type="Pfam" id="PF25459"/>
    </source>
</evidence>
<accession>A0AAV0BR87</accession>
<dbReference type="Pfam" id="PF25459">
    <property type="entry name" value="AIM3_BBC1_C"/>
    <property type="match status" value="1"/>
</dbReference>
<evidence type="ECO:0000313" key="4">
    <source>
        <dbReference type="Proteomes" id="UP001153365"/>
    </source>
</evidence>
<proteinExistence type="predicted"/>
<evidence type="ECO:0000256" key="1">
    <source>
        <dbReference type="SAM" id="MobiDB-lite"/>
    </source>
</evidence>
<comment type="caution">
    <text evidence="3">The sequence shown here is derived from an EMBL/GenBank/DDBJ whole genome shotgun (WGS) entry which is preliminary data.</text>
</comment>
<evidence type="ECO:0000313" key="3">
    <source>
        <dbReference type="EMBL" id="CAH7689896.1"/>
    </source>
</evidence>
<feature type="compositionally biased region" description="Acidic residues" evidence="1">
    <location>
        <begin position="104"/>
        <end position="121"/>
    </location>
</feature>